<evidence type="ECO:0000313" key="2">
    <source>
        <dbReference type="Proteomes" id="UP000297527"/>
    </source>
</evidence>
<organism evidence="1 2">
    <name type="scientific">Botryotinia convoluta</name>
    <dbReference type="NCBI Taxonomy" id="54673"/>
    <lineage>
        <taxon>Eukaryota</taxon>
        <taxon>Fungi</taxon>
        <taxon>Dikarya</taxon>
        <taxon>Ascomycota</taxon>
        <taxon>Pezizomycotina</taxon>
        <taxon>Leotiomycetes</taxon>
        <taxon>Helotiales</taxon>
        <taxon>Sclerotiniaceae</taxon>
        <taxon>Botryotinia</taxon>
    </lineage>
</organism>
<dbReference type="AlphaFoldDB" id="A0A4Z1HW64"/>
<name>A0A4Z1HW64_9HELO</name>
<reference evidence="1 2" key="1">
    <citation type="submission" date="2017-12" db="EMBL/GenBank/DDBJ databases">
        <title>Comparative genomics of Botrytis spp.</title>
        <authorList>
            <person name="Valero-Jimenez C.A."/>
            <person name="Tapia P."/>
            <person name="Veloso J."/>
            <person name="Silva-Moreno E."/>
            <person name="Staats M."/>
            <person name="Valdes J.H."/>
            <person name="Van Kan J.A.L."/>
        </authorList>
    </citation>
    <scope>NUCLEOTIDE SEQUENCE [LARGE SCALE GENOMIC DNA]</scope>
    <source>
        <strain evidence="1 2">MUCL11595</strain>
    </source>
</reference>
<keyword evidence="2" id="KW-1185">Reference proteome</keyword>
<dbReference type="EMBL" id="PQXN01000176">
    <property type="protein sequence ID" value="TGO50770.1"/>
    <property type="molecule type" value="Genomic_DNA"/>
</dbReference>
<accession>A0A4Z1HW64</accession>
<evidence type="ECO:0000313" key="1">
    <source>
        <dbReference type="EMBL" id="TGO50770.1"/>
    </source>
</evidence>
<gene>
    <name evidence="1" type="ORF">BCON_0176g00020</name>
</gene>
<sequence length="60" mass="6618">MSNTVLFMCADLNKVFRVLNHLVSRRVGTPCTSLSPVEVAADSKAFLLQPQFTTEYLPCG</sequence>
<dbReference type="Proteomes" id="UP000297527">
    <property type="component" value="Unassembled WGS sequence"/>
</dbReference>
<comment type="caution">
    <text evidence="1">The sequence shown here is derived from an EMBL/GenBank/DDBJ whole genome shotgun (WGS) entry which is preliminary data.</text>
</comment>
<proteinExistence type="predicted"/>
<protein>
    <submittedName>
        <fullName evidence="1">Uncharacterized protein</fullName>
    </submittedName>
</protein>